<sequence length="256" mass="28658">MTDPGLPAVHAIWIGGPLGPMHVACLKSFLRIGHRTVLHVYDDPGDAPLGVELADAAEILPRERIIVHRNGGYALFADIFRYKLLATGAEIYIDCDMFCVRPLERRPYMFGWESQTRINNAVLSLPVGSLILSDLVETVDHPKRFPEWYSWSKRLRFGALRAIGKLKGFEDMPHASIGPPLLTYLVRKHRLLDQASPMDVFYPNIEGRGTLLDPKKTIADLVTAQTRAIHLWHGSLWKLPLADVPPTSPLGEILAM</sequence>
<protein>
    <submittedName>
        <fullName evidence="1">Galactosyltransferase Lgt5</fullName>
    </submittedName>
</protein>
<keyword evidence="1" id="KW-0328">Glycosyltransferase</keyword>
<keyword evidence="1" id="KW-0808">Transferase</keyword>
<dbReference type="SUPFAM" id="SSF53448">
    <property type="entry name" value="Nucleotide-diphospho-sugar transferases"/>
    <property type="match status" value="1"/>
</dbReference>
<organism evidence="1 2">
    <name type="scientific">Mesorhizobium loti R88b</name>
    <dbReference type="NCBI Taxonomy" id="935548"/>
    <lineage>
        <taxon>Bacteria</taxon>
        <taxon>Pseudomonadati</taxon>
        <taxon>Pseudomonadota</taxon>
        <taxon>Alphaproteobacteria</taxon>
        <taxon>Hyphomicrobiales</taxon>
        <taxon>Phyllobacteriaceae</taxon>
        <taxon>Mesorhizobium</taxon>
    </lineage>
</organism>
<dbReference type="Proteomes" id="UP000503017">
    <property type="component" value="Chromosome"/>
</dbReference>
<name>A0A6M7WC23_RHILI</name>
<dbReference type="InterPro" id="IPR029044">
    <property type="entry name" value="Nucleotide-diphossugar_trans"/>
</dbReference>
<dbReference type="EMBL" id="CP033367">
    <property type="protein sequence ID" value="QKD01280.1"/>
    <property type="molecule type" value="Genomic_DNA"/>
</dbReference>
<dbReference type="AlphaFoldDB" id="A0A6M7WC23"/>
<reference evidence="1 2" key="1">
    <citation type="submission" date="2018-10" db="EMBL/GenBank/DDBJ databases">
        <authorList>
            <person name="Perry B.J."/>
            <person name="Sullivan J.T."/>
            <person name="Murphy R.J.T."/>
            <person name="Ramsay J.P."/>
            <person name="Ronson C.W."/>
        </authorList>
    </citation>
    <scope>NUCLEOTIDE SEQUENCE [LARGE SCALE GENOMIC DNA]</scope>
    <source>
        <strain evidence="1 2">R88b</strain>
    </source>
</reference>
<accession>A0A6M7WC23</accession>
<evidence type="ECO:0000313" key="1">
    <source>
        <dbReference type="EMBL" id="QKD01280.1"/>
    </source>
</evidence>
<dbReference type="GO" id="GO:0016757">
    <property type="term" value="F:glycosyltransferase activity"/>
    <property type="evidence" value="ECO:0007669"/>
    <property type="project" value="UniProtKB-KW"/>
</dbReference>
<proteinExistence type="predicted"/>
<dbReference type="Gene3D" id="3.90.550.20">
    <property type="match status" value="1"/>
</dbReference>
<dbReference type="RefSeq" id="WP_032925628.1">
    <property type="nucleotide sequence ID" value="NZ_CP033367.1"/>
</dbReference>
<gene>
    <name evidence="1" type="ORF">EB235_07005</name>
</gene>
<evidence type="ECO:0000313" key="2">
    <source>
        <dbReference type="Proteomes" id="UP000503017"/>
    </source>
</evidence>